<name>A0ABT4J5Q3_9RHOB</name>
<dbReference type="EMBL" id="JAPTYD010000017">
    <property type="protein sequence ID" value="MCZ0962460.1"/>
    <property type="molecule type" value="Genomic_DNA"/>
</dbReference>
<reference evidence="1" key="1">
    <citation type="submission" date="2022-12" db="EMBL/GenBank/DDBJ databases">
        <title>Paracoccus sp. EF6 isolated from a lake water.</title>
        <authorList>
            <person name="Liu H."/>
        </authorList>
    </citation>
    <scope>NUCLEOTIDE SEQUENCE</scope>
    <source>
        <strain evidence="1">EF6</strain>
    </source>
</reference>
<sequence>MTITLETITELRDTLARLPEKPRTMLTARDAVAALAPEIHAARSGGYGLADIAAMLQQRGIRVSPSTLGSYLRELAPSSAKARTPRGRSVSS</sequence>
<accession>A0ABT4J5Q3</accession>
<evidence type="ECO:0000313" key="2">
    <source>
        <dbReference type="Proteomes" id="UP001149822"/>
    </source>
</evidence>
<dbReference type="RefSeq" id="WP_268942486.1">
    <property type="nucleotide sequence ID" value="NZ_JAPTYD010000017.1"/>
</dbReference>
<dbReference type="Proteomes" id="UP001149822">
    <property type="component" value="Unassembled WGS sequence"/>
</dbReference>
<gene>
    <name evidence="1" type="ORF">OU682_12600</name>
</gene>
<keyword evidence="2" id="KW-1185">Reference proteome</keyword>
<protein>
    <submittedName>
        <fullName evidence="1">Uncharacterized protein</fullName>
    </submittedName>
</protein>
<comment type="caution">
    <text evidence="1">The sequence shown here is derived from an EMBL/GenBank/DDBJ whole genome shotgun (WGS) entry which is preliminary data.</text>
</comment>
<organism evidence="1 2">
    <name type="scientific">Paracoccus benzoatiresistens</name>
    <dbReference type="NCBI Taxonomy" id="2997341"/>
    <lineage>
        <taxon>Bacteria</taxon>
        <taxon>Pseudomonadati</taxon>
        <taxon>Pseudomonadota</taxon>
        <taxon>Alphaproteobacteria</taxon>
        <taxon>Rhodobacterales</taxon>
        <taxon>Paracoccaceae</taxon>
        <taxon>Paracoccus</taxon>
    </lineage>
</organism>
<proteinExistence type="predicted"/>
<evidence type="ECO:0000313" key="1">
    <source>
        <dbReference type="EMBL" id="MCZ0962460.1"/>
    </source>
</evidence>